<dbReference type="OrthoDB" id="387560at2"/>
<evidence type="ECO:0000313" key="4">
    <source>
        <dbReference type="EMBL" id="PPE06759.1"/>
    </source>
</evidence>
<reference evidence="4 5" key="1">
    <citation type="submission" date="2017-11" db="EMBL/GenBank/DDBJ databases">
        <title>Genome sequence of Mesoplasma corruscae ELCA-2 (ATCC 49579).</title>
        <authorList>
            <person name="Lo W.-S."/>
            <person name="Kuo C.-H."/>
        </authorList>
    </citation>
    <scope>NUCLEOTIDE SEQUENCE [LARGE SCALE GENOMIC DNA]</scope>
    <source>
        <strain evidence="4 5">ELCA-2</strain>
    </source>
</reference>
<feature type="domain" description="Replicative helicase loading/DNA remodeling protein DnaB N-terminal winged helix" evidence="3">
    <location>
        <begin position="5"/>
        <end position="137"/>
    </location>
</feature>
<evidence type="ECO:0000259" key="2">
    <source>
        <dbReference type="Pfam" id="PF07261"/>
    </source>
</evidence>
<dbReference type="Pfam" id="PF25888">
    <property type="entry name" value="WHD_DnaB"/>
    <property type="match status" value="1"/>
</dbReference>
<sequence length="319" mass="37471">MSFLNKKYSVEVSNKISPEDHIILINLYQPLIGASAIGVYNTLIFESSWTKKMKSAVFEIERLIKLTNISEKRLKTSLSKLTKLELLKVYKEKSTSNIVFIVNKPLSAKKFLNNHKLKELLFEALDCDNFESTMFFFKEKTTFTINEEYIDIEKELFDPSDKFLSQLDLRLNKSEYKNEVFNNHSLKDFEIEQIRTMQSNNWVTYYNMCIGINPNDITINAINKLKKDFEFNDDIVNCLIYYSYIRNNKNFIFRYVSKIAETIYMKKMNSVYLVHNFLSSISFKKTSSVKFVESSVMQSPTKIIEASNVVLNDNIEIEW</sequence>
<organism evidence="4 5">
    <name type="scientific">Mesoplasma corruscae</name>
    <dbReference type="NCBI Taxonomy" id="216874"/>
    <lineage>
        <taxon>Bacteria</taxon>
        <taxon>Bacillati</taxon>
        <taxon>Mycoplasmatota</taxon>
        <taxon>Mollicutes</taxon>
        <taxon>Entomoplasmatales</taxon>
        <taxon>Entomoplasmataceae</taxon>
        <taxon>Mesoplasma</taxon>
    </lineage>
</organism>
<proteinExistence type="inferred from homology"/>
<keyword evidence="5" id="KW-1185">Reference proteome</keyword>
<comment type="similarity">
    <text evidence="1">Belongs to the DnaB/DnaD family.</text>
</comment>
<dbReference type="EMBL" id="PHNF01000001">
    <property type="protein sequence ID" value="PPE06759.1"/>
    <property type="molecule type" value="Genomic_DNA"/>
</dbReference>
<feature type="domain" description="DnaB/C C-terminal" evidence="2">
    <location>
        <begin position="211"/>
        <end position="271"/>
    </location>
</feature>
<comment type="caution">
    <text evidence="4">The sequence shown here is derived from an EMBL/GenBank/DDBJ whole genome shotgun (WGS) entry which is preliminary data.</text>
</comment>
<gene>
    <name evidence="4" type="primary">dnaB</name>
    <name evidence="4" type="ORF">MCORR_v1c03900</name>
</gene>
<dbReference type="InterPro" id="IPR006343">
    <property type="entry name" value="DnaB/C_C"/>
</dbReference>
<dbReference type="Proteomes" id="UP000239785">
    <property type="component" value="Unassembled WGS sequence"/>
</dbReference>
<evidence type="ECO:0000256" key="1">
    <source>
        <dbReference type="ARBA" id="ARBA00093462"/>
    </source>
</evidence>
<protein>
    <submittedName>
        <fullName evidence="4">Chromosome replication initiation and membrane attachment protein</fullName>
    </submittedName>
</protein>
<dbReference type="RefSeq" id="WP_104207925.1">
    <property type="nucleotide sequence ID" value="NZ_PHNF01000001.1"/>
</dbReference>
<dbReference type="AlphaFoldDB" id="A0A2S5RHE5"/>
<dbReference type="InterPro" id="IPR058660">
    <property type="entry name" value="WHD_DnaB"/>
</dbReference>
<accession>A0A2S5RHE5</accession>
<name>A0A2S5RHE5_9MOLU</name>
<dbReference type="Pfam" id="PF07261">
    <property type="entry name" value="DnaB_2"/>
    <property type="match status" value="1"/>
</dbReference>
<evidence type="ECO:0000313" key="5">
    <source>
        <dbReference type="Proteomes" id="UP000239785"/>
    </source>
</evidence>
<evidence type="ECO:0000259" key="3">
    <source>
        <dbReference type="Pfam" id="PF25888"/>
    </source>
</evidence>